<protein>
    <recommendedName>
        <fullName evidence="1">Schlafen AlbA-2 domain-containing protein</fullName>
    </recommendedName>
</protein>
<evidence type="ECO:0000313" key="2">
    <source>
        <dbReference type="EMBL" id="AFQ19706.1"/>
    </source>
</evidence>
<evidence type="ECO:0000313" key="3">
    <source>
        <dbReference type="Proteomes" id="UP000005259"/>
    </source>
</evidence>
<dbReference type="AlphaFoldDB" id="A0A9W3JP08"/>
<evidence type="ECO:0000259" key="1">
    <source>
        <dbReference type="Pfam" id="PF04326"/>
    </source>
</evidence>
<keyword evidence="2" id="KW-0614">Plasmid</keyword>
<dbReference type="Proteomes" id="UP000005259">
    <property type="component" value="Plasmid p02"/>
</dbReference>
<dbReference type="Gene3D" id="3.30.950.30">
    <property type="entry name" value="Schlafen, AAA domain"/>
    <property type="match status" value="1"/>
</dbReference>
<dbReference type="EMBL" id="CP003754">
    <property type="protein sequence ID" value="AFQ19706.1"/>
    <property type="molecule type" value="Genomic_DNA"/>
</dbReference>
<sequence length="330" mass="37108">MNNAELIFETLKKDGYTEILRMIKEQQVETDYLDFKRKSNGPDDKITADDKKNYVKALSGFANTSGGVIVWGVNASKKNGLDAANEEFPIKNVKMFQTILNGLLPTALTPLLPNIQNEVIFKTGSNTDGFVVTYVPESSLPPHQALLGDHRYYMRTGDNFSLMPHVYISDAFGRRQRPVLDVHYEIQSHSVTGSGPESTHELSIVVSIRNIGRYVAIYPAIQIKAEKNLRLLERKYTPGLKSIPQTRNDINKNGYMFAGGIDDTVHPGTYRTVYHLDLIVTVKEKHLNGGNTELDDCNFSFSYELFAQGCESVKGEIVITFDEIRKALFF</sequence>
<dbReference type="InterPro" id="IPR007421">
    <property type="entry name" value="Schlafen_AlbA_2_dom"/>
</dbReference>
<dbReference type="InterPro" id="IPR038461">
    <property type="entry name" value="Schlafen_AlbA_2_dom_sf"/>
</dbReference>
<dbReference type="Pfam" id="PF04326">
    <property type="entry name" value="SLFN_AlbA_2"/>
    <property type="match status" value="1"/>
</dbReference>
<organism evidence="2 3">
    <name type="scientific">Bacillus thuringiensis HD-771</name>
    <dbReference type="NCBI Taxonomy" id="1218175"/>
    <lineage>
        <taxon>Bacteria</taxon>
        <taxon>Bacillati</taxon>
        <taxon>Bacillota</taxon>
        <taxon>Bacilli</taxon>
        <taxon>Bacillales</taxon>
        <taxon>Bacillaceae</taxon>
        <taxon>Bacillus</taxon>
        <taxon>Bacillus cereus group</taxon>
    </lineage>
</organism>
<feature type="domain" description="Schlafen AlbA-2" evidence="1">
    <location>
        <begin position="29"/>
        <end position="159"/>
    </location>
</feature>
<geneLocation type="plasmid" evidence="2 3">
    <name>p02</name>
</geneLocation>
<dbReference type="RefSeq" id="WP_001057679.1">
    <property type="nucleotide sequence ID" value="NC_018501.1"/>
</dbReference>
<proteinExistence type="predicted"/>
<reference evidence="2 3" key="1">
    <citation type="submission" date="2012-08" db="EMBL/GenBank/DDBJ databases">
        <authorList>
            <person name="Doggett N."/>
            <person name="Teshima H."/>
            <person name="Bruce D."/>
            <person name="Detter J.C."/>
            <person name="Johnson S.L."/>
            <person name="Han C."/>
        </authorList>
    </citation>
    <scope>NUCLEOTIDE SEQUENCE [LARGE SCALE GENOMIC DNA]</scope>
    <source>
        <strain evidence="2 3">HD-771</strain>
        <plasmid evidence="2 3">p02</plasmid>
    </source>
</reference>
<name>A0A9W3JP08_BACTU</name>
<accession>A0A9W3JP08</accession>
<gene>
    <name evidence="2" type="ORF">BTG_31848</name>
</gene>
<dbReference type="KEGG" id="bti:BTG_31848"/>